<dbReference type="CDD" id="cd06193">
    <property type="entry name" value="siderophore_interacting"/>
    <property type="match status" value="1"/>
</dbReference>
<evidence type="ECO:0000313" key="3">
    <source>
        <dbReference type="EMBL" id="MFC5387341.1"/>
    </source>
</evidence>
<dbReference type="InterPro" id="IPR039261">
    <property type="entry name" value="FNR_nucleotide-bd"/>
</dbReference>
<dbReference type="InterPro" id="IPR017938">
    <property type="entry name" value="Riboflavin_synthase-like_b-brl"/>
</dbReference>
<protein>
    <submittedName>
        <fullName evidence="3">Siderophore-interacting protein</fullName>
    </submittedName>
</protein>
<reference evidence="4" key="1">
    <citation type="journal article" date="2019" name="Int. J. Syst. Evol. Microbiol.">
        <title>The Global Catalogue of Microorganisms (GCM) 10K type strain sequencing project: providing services to taxonomists for standard genome sequencing and annotation.</title>
        <authorList>
            <consortium name="The Broad Institute Genomics Platform"/>
            <consortium name="The Broad Institute Genome Sequencing Center for Infectious Disease"/>
            <person name="Wu L."/>
            <person name="Ma J."/>
        </authorList>
    </citation>
    <scope>NUCLEOTIDE SEQUENCE [LARGE SCALE GENOMIC DNA]</scope>
    <source>
        <strain evidence="4">CGMCC 4.1415</strain>
    </source>
</reference>
<evidence type="ECO:0000259" key="2">
    <source>
        <dbReference type="PROSITE" id="PS51384"/>
    </source>
</evidence>
<accession>A0ABW0H1R4</accession>
<evidence type="ECO:0000313" key="4">
    <source>
        <dbReference type="Proteomes" id="UP001596016"/>
    </source>
</evidence>
<organism evidence="3 4">
    <name type="scientific">Aquamicrobium segne</name>
    <dbReference type="NCBI Taxonomy" id="469547"/>
    <lineage>
        <taxon>Bacteria</taxon>
        <taxon>Pseudomonadati</taxon>
        <taxon>Pseudomonadota</taxon>
        <taxon>Alphaproteobacteria</taxon>
        <taxon>Hyphomicrobiales</taxon>
        <taxon>Phyllobacteriaceae</taxon>
        <taxon>Aquamicrobium</taxon>
    </lineage>
</organism>
<dbReference type="InterPro" id="IPR017927">
    <property type="entry name" value="FAD-bd_FR_type"/>
</dbReference>
<comment type="similarity">
    <text evidence="1">Belongs to the SIP oxidoreductase family.</text>
</comment>
<name>A0ABW0H1R4_9HYPH</name>
<dbReference type="Proteomes" id="UP001596016">
    <property type="component" value="Unassembled WGS sequence"/>
</dbReference>
<dbReference type="InterPro" id="IPR013113">
    <property type="entry name" value="SIP_FAD-bd"/>
</dbReference>
<dbReference type="RefSeq" id="WP_378231226.1">
    <property type="nucleotide sequence ID" value="NZ_JBHSLL010000056.1"/>
</dbReference>
<dbReference type="InterPro" id="IPR007037">
    <property type="entry name" value="SIP_rossman_dom"/>
</dbReference>
<dbReference type="Pfam" id="PF04954">
    <property type="entry name" value="SIP"/>
    <property type="match status" value="1"/>
</dbReference>
<dbReference type="Gene3D" id="2.40.30.10">
    <property type="entry name" value="Translation factors"/>
    <property type="match status" value="1"/>
</dbReference>
<gene>
    <name evidence="3" type="ORF">ACFPLB_15380</name>
</gene>
<evidence type="ECO:0000256" key="1">
    <source>
        <dbReference type="ARBA" id="ARBA00035644"/>
    </source>
</evidence>
<proteinExistence type="inferred from homology"/>
<keyword evidence="4" id="KW-1185">Reference proteome</keyword>
<dbReference type="EMBL" id="JBHSLL010000056">
    <property type="protein sequence ID" value="MFC5387341.1"/>
    <property type="molecule type" value="Genomic_DNA"/>
</dbReference>
<feature type="domain" description="FAD-binding FR-type" evidence="2">
    <location>
        <begin position="5"/>
        <end position="113"/>
    </location>
</feature>
<dbReference type="PANTHER" id="PTHR30157:SF0">
    <property type="entry name" value="NADPH-DEPENDENT FERRIC-CHELATE REDUCTASE"/>
    <property type="match status" value="1"/>
</dbReference>
<dbReference type="InterPro" id="IPR039374">
    <property type="entry name" value="SIP_fam"/>
</dbReference>
<dbReference type="PANTHER" id="PTHR30157">
    <property type="entry name" value="FERRIC REDUCTASE, NADPH-DEPENDENT"/>
    <property type="match status" value="1"/>
</dbReference>
<sequence>MSARPEPRIYEVLSTSLITPNMRRVSIGGEALEGFPTGQGGGYLKLRIPGAAPSDKPFVRTYTIRHQTPTALDIDFVLHGSDGVGGPAVLWAETVEPGERISAGGPGPAKPLPPDVDWYFVAGDMTALPAIAVNLAALPEDAVGHAVIEVQTEADRQDLRHPAGVDIHWLINPEPGHHPELFEQAVRSVPWGKGNVYAWCATEFDAMRRARTYLRGERGLTPERLYISSYWKLGLVEDRHRDIKRADAMEMSTS</sequence>
<dbReference type="PROSITE" id="PS51384">
    <property type="entry name" value="FAD_FR"/>
    <property type="match status" value="1"/>
</dbReference>
<comment type="caution">
    <text evidence="3">The sequence shown here is derived from an EMBL/GenBank/DDBJ whole genome shotgun (WGS) entry which is preliminary data.</text>
</comment>
<dbReference type="Pfam" id="PF08021">
    <property type="entry name" value="FAD_binding_9"/>
    <property type="match status" value="1"/>
</dbReference>
<dbReference type="SUPFAM" id="SSF63380">
    <property type="entry name" value="Riboflavin synthase domain-like"/>
    <property type="match status" value="1"/>
</dbReference>
<dbReference type="Gene3D" id="3.40.50.80">
    <property type="entry name" value="Nucleotide-binding domain of ferredoxin-NADP reductase (FNR) module"/>
    <property type="match status" value="1"/>
</dbReference>